<dbReference type="InterPro" id="IPR005584">
    <property type="entry name" value="DNA_gyrase_inhibitor_YacG"/>
</dbReference>
<dbReference type="Pfam" id="PF03884">
    <property type="entry name" value="YacG"/>
    <property type="match status" value="1"/>
</dbReference>
<proteinExistence type="predicted"/>
<keyword evidence="4" id="KW-1185">Reference proteome</keyword>
<organism evidence="3 4">
    <name type="scientific">Brevundimonas halotolerans</name>
    <dbReference type="NCBI Taxonomy" id="69670"/>
    <lineage>
        <taxon>Bacteria</taxon>
        <taxon>Pseudomonadati</taxon>
        <taxon>Pseudomonadota</taxon>
        <taxon>Alphaproteobacteria</taxon>
        <taxon>Caulobacterales</taxon>
        <taxon>Caulobacteraceae</taxon>
        <taxon>Brevundimonas</taxon>
    </lineage>
</organism>
<reference evidence="3 4" key="1">
    <citation type="submission" date="2020-08" db="EMBL/GenBank/DDBJ databases">
        <title>Genomic Encyclopedia of Type Strains, Phase IV (KMG-IV): sequencing the most valuable type-strain genomes for metagenomic binning, comparative biology and taxonomic classification.</title>
        <authorList>
            <person name="Goeker M."/>
        </authorList>
    </citation>
    <scope>NUCLEOTIDE SEQUENCE [LARGE SCALE GENOMIC DNA]</scope>
    <source>
        <strain evidence="3 4">DSM 24448</strain>
    </source>
</reference>
<dbReference type="PANTHER" id="PTHR36150:SF1">
    <property type="entry name" value="DNA GYRASE INHIBITOR YACG"/>
    <property type="match status" value="1"/>
</dbReference>
<dbReference type="Proteomes" id="UP000548978">
    <property type="component" value="Unassembled WGS sequence"/>
</dbReference>
<gene>
    <name evidence="3" type="ORF">FHS65_001660</name>
</gene>
<dbReference type="PANTHER" id="PTHR36150">
    <property type="entry name" value="DNA GYRASE INHIBITOR YACG"/>
    <property type="match status" value="1"/>
</dbReference>
<dbReference type="EMBL" id="JACIJB010000006">
    <property type="protein sequence ID" value="MBB5660907.1"/>
    <property type="molecule type" value="Genomic_DNA"/>
</dbReference>
<evidence type="ECO:0000256" key="2">
    <source>
        <dbReference type="ARBA" id="ARBA00022833"/>
    </source>
</evidence>
<dbReference type="SUPFAM" id="SSF57716">
    <property type="entry name" value="Glucocorticoid receptor-like (DNA-binding domain)"/>
    <property type="match status" value="1"/>
</dbReference>
<accession>A0A7W9E724</accession>
<evidence type="ECO:0008006" key="5">
    <source>
        <dbReference type="Google" id="ProtNLM"/>
    </source>
</evidence>
<name>A0A7W9E724_9CAUL</name>
<dbReference type="InterPro" id="IPR013088">
    <property type="entry name" value="Znf_NHR/GATA"/>
</dbReference>
<dbReference type="GO" id="GO:0006355">
    <property type="term" value="P:regulation of DNA-templated transcription"/>
    <property type="evidence" value="ECO:0007669"/>
    <property type="project" value="InterPro"/>
</dbReference>
<evidence type="ECO:0000313" key="4">
    <source>
        <dbReference type="Proteomes" id="UP000548978"/>
    </source>
</evidence>
<keyword evidence="2" id="KW-0862">Zinc</keyword>
<dbReference type="RefSeq" id="WP_123287052.1">
    <property type="nucleotide sequence ID" value="NZ_JACIJB010000006.1"/>
</dbReference>
<dbReference type="AlphaFoldDB" id="A0A7W9E724"/>
<protein>
    <recommendedName>
        <fullName evidence="5">DNA gyrase inhibitor YacG</fullName>
    </recommendedName>
</protein>
<dbReference type="OrthoDB" id="9809663at2"/>
<evidence type="ECO:0000313" key="3">
    <source>
        <dbReference type="EMBL" id="MBB5660907.1"/>
    </source>
</evidence>
<sequence length="54" mass="6183">MANCPICKKNPRDPNYQPFCSKRCSDVDLQRWLGGVYVLPGEPADDLLQDDRED</sequence>
<comment type="caution">
    <text evidence="3">The sequence shown here is derived from an EMBL/GenBank/DDBJ whole genome shotgun (WGS) entry which is preliminary data.</text>
</comment>
<evidence type="ECO:0000256" key="1">
    <source>
        <dbReference type="ARBA" id="ARBA00022723"/>
    </source>
</evidence>
<dbReference type="Gene3D" id="3.30.50.10">
    <property type="entry name" value="Erythroid Transcription Factor GATA-1, subunit A"/>
    <property type="match status" value="1"/>
</dbReference>
<keyword evidence="1" id="KW-0479">Metal-binding</keyword>
<dbReference type="GO" id="GO:0008270">
    <property type="term" value="F:zinc ion binding"/>
    <property type="evidence" value="ECO:0007669"/>
    <property type="project" value="InterPro"/>
</dbReference>